<gene>
    <name evidence="1" type="ORF">BDV40DRAFT_302163</name>
</gene>
<dbReference type="AlphaFoldDB" id="A0A5N6UPL5"/>
<dbReference type="Proteomes" id="UP000326950">
    <property type="component" value="Unassembled WGS sequence"/>
</dbReference>
<organism evidence="1 2">
    <name type="scientific">Aspergillus tamarii</name>
    <dbReference type="NCBI Taxonomy" id="41984"/>
    <lineage>
        <taxon>Eukaryota</taxon>
        <taxon>Fungi</taxon>
        <taxon>Dikarya</taxon>
        <taxon>Ascomycota</taxon>
        <taxon>Pezizomycotina</taxon>
        <taxon>Eurotiomycetes</taxon>
        <taxon>Eurotiomycetidae</taxon>
        <taxon>Eurotiales</taxon>
        <taxon>Aspergillaceae</taxon>
        <taxon>Aspergillus</taxon>
        <taxon>Aspergillus subgen. Circumdati</taxon>
    </lineage>
</organism>
<sequence>MTFATTTPQILAKVGAFESDEYFPPKYHNPCALLTSLLESDTGGMTSSVIGGMEAIGVEIPSELTEAPQQFREKVNIGSMSVASPMFEVLEQYCSEGTYQVGEETVSFKGTKVLNGVQPKYGLEL</sequence>
<reference evidence="1 2" key="1">
    <citation type="submission" date="2019-04" db="EMBL/GenBank/DDBJ databases">
        <title>Friends and foes A comparative genomics study of 23 Aspergillus species from section Flavi.</title>
        <authorList>
            <consortium name="DOE Joint Genome Institute"/>
            <person name="Kjaerbolling I."/>
            <person name="Vesth T."/>
            <person name="Frisvad J.C."/>
            <person name="Nybo J.L."/>
            <person name="Theobald S."/>
            <person name="Kildgaard S."/>
            <person name="Isbrandt T."/>
            <person name="Kuo A."/>
            <person name="Sato A."/>
            <person name="Lyhne E.K."/>
            <person name="Kogle M.E."/>
            <person name="Wiebenga A."/>
            <person name="Kun R.S."/>
            <person name="Lubbers R.J."/>
            <person name="Makela M.R."/>
            <person name="Barry K."/>
            <person name="Chovatia M."/>
            <person name="Clum A."/>
            <person name="Daum C."/>
            <person name="Haridas S."/>
            <person name="He G."/>
            <person name="LaButti K."/>
            <person name="Lipzen A."/>
            <person name="Mondo S."/>
            <person name="Riley R."/>
            <person name="Salamov A."/>
            <person name="Simmons B.A."/>
            <person name="Magnuson J.K."/>
            <person name="Henrissat B."/>
            <person name="Mortensen U.H."/>
            <person name="Larsen T.O."/>
            <person name="Devries R.P."/>
            <person name="Grigoriev I.V."/>
            <person name="Machida M."/>
            <person name="Baker S.E."/>
            <person name="Andersen M.R."/>
        </authorList>
    </citation>
    <scope>NUCLEOTIDE SEQUENCE [LARGE SCALE GENOMIC DNA]</scope>
    <source>
        <strain evidence="1 2">CBS 117626</strain>
    </source>
</reference>
<name>A0A5N6UPL5_ASPTM</name>
<keyword evidence="2" id="KW-1185">Reference proteome</keyword>
<protein>
    <submittedName>
        <fullName evidence="1">Uncharacterized protein</fullName>
    </submittedName>
</protein>
<evidence type="ECO:0000313" key="2">
    <source>
        <dbReference type="Proteomes" id="UP000326950"/>
    </source>
</evidence>
<proteinExistence type="predicted"/>
<evidence type="ECO:0000313" key="1">
    <source>
        <dbReference type="EMBL" id="KAE8160579.1"/>
    </source>
</evidence>
<dbReference type="EMBL" id="ML738655">
    <property type="protein sequence ID" value="KAE8160579.1"/>
    <property type="molecule type" value="Genomic_DNA"/>
</dbReference>
<accession>A0A5N6UPL5</accession>